<evidence type="ECO:0000256" key="1">
    <source>
        <dbReference type="SAM" id="MobiDB-lite"/>
    </source>
</evidence>
<evidence type="ECO:0000313" key="3">
    <source>
        <dbReference type="Proteomes" id="UP000438429"/>
    </source>
</evidence>
<comment type="caution">
    <text evidence="2">The sequence shown here is derived from an EMBL/GenBank/DDBJ whole genome shotgun (WGS) entry which is preliminary data.</text>
</comment>
<feature type="compositionally biased region" description="Polar residues" evidence="1">
    <location>
        <begin position="400"/>
        <end position="420"/>
    </location>
</feature>
<dbReference type="EMBL" id="VEVO01000014">
    <property type="protein sequence ID" value="KAF0031058.1"/>
    <property type="molecule type" value="Genomic_DNA"/>
</dbReference>
<feature type="compositionally biased region" description="Basic and acidic residues" evidence="1">
    <location>
        <begin position="213"/>
        <end position="226"/>
    </location>
</feature>
<feature type="compositionally biased region" description="Basic and acidic residues" evidence="1">
    <location>
        <begin position="193"/>
        <end position="206"/>
    </location>
</feature>
<feature type="region of interest" description="Disordered" evidence="1">
    <location>
        <begin position="397"/>
        <end position="434"/>
    </location>
</feature>
<dbReference type="Proteomes" id="UP000438429">
    <property type="component" value="Unassembled WGS sequence"/>
</dbReference>
<accession>A0A6A4SFP9</accession>
<reference evidence="2 3" key="1">
    <citation type="submission" date="2019-06" db="EMBL/GenBank/DDBJ databases">
        <title>Draft genomes of female and male turbot (Scophthalmus maximus).</title>
        <authorList>
            <person name="Xu H."/>
            <person name="Xu X.-W."/>
            <person name="Shao C."/>
            <person name="Chen S."/>
        </authorList>
    </citation>
    <scope>NUCLEOTIDE SEQUENCE [LARGE SCALE GENOMIC DNA]</scope>
    <source>
        <strain evidence="2">Ysfricsl-2016a</strain>
        <tissue evidence="2">Blood</tissue>
    </source>
</reference>
<name>A0A6A4SFP9_SCOMX</name>
<protein>
    <submittedName>
        <fullName evidence="2">Uncharacterized protein</fullName>
    </submittedName>
</protein>
<feature type="region of interest" description="Disordered" evidence="1">
    <location>
        <begin position="185"/>
        <end position="226"/>
    </location>
</feature>
<organism evidence="2 3">
    <name type="scientific">Scophthalmus maximus</name>
    <name type="common">Turbot</name>
    <name type="synonym">Psetta maxima</name>
    <dbReference type="NCBI Taxonomy" id="52904"/>
    <lineage>
        <taxon>Eukaryota</taxon>
        <taxon>Metazoa</taxon>
        <taxon>Chordata</taxon>
        <taxon>Craniata</taxon>
        <taxon>Vertebrata</taxon>
        <taxon>Euteleostomi</taxon>
        <taxon>Actinopterygii</taxon>
        <taxon>Neopterygii</taxon>
        <taxon>Teleostei</taxon>
        <taxon>Neoteleostei</taxon>
        <taxon>Acanthomorphata</taxon>
        <taxon>Carangaria</taxon>
        <taxon>Pleuronectiformes</taxon>
        <taxon>Pleuronectoidei</taxon>
        <taxon>Scophthalmidae</taxon>
        <taxon>Scophthalmus</taxon>
    </lineage>
</organism>
<dbReference type="AlphaFoldDB" id="A0A6A4SFP9"/>
<proteinExistence type="predicted"/>
<sequence length="469" mass="53650">MNLPHPITEIRNTTLEIAPHYQAVMATSPRRNWLTSQARWTRGMNTKCERARGEGRIGILEYCINTWVPLLSALLPQRSQLNITVVGFYTYIKNRLAICRRSNSLIGKRSTHAVVNVKDSPWVSHLTDLFFVPSHKNPKETVERERSEWDAEAELTLHVKDQADIYSRCRCADALSVHEVLFTSKNNNNNNNRKQEKKTEKTEKQTEAPATVRDGKRRTAADSRDIPPKSCCRFSRGHVAMLCIVFWKEHLLRTIIGLFLPILAFPCVLIEIPTCQKNQLRQTEHKQPTTFECARVGIDLVSLNYTPVRKQTNTMVEVQYAKDYVGVFQPLHKDRCERQVALLPPTPDPHLVDLGDVRTGLSLLFLWTPNRILAFYSLFALLRDDKRSPTFYRIKATTPPGDNNSSWHPRSTSTPAVSADQTPTRRQYTPTTTTTNNNNLALHLQLYGCARQTMFIINTVKEVILQICC</sequence>
<evidence type="ECO:0000313" key="2">
    <source>
        <dbReference type="EMBL" id="KAF0031058.1"/>
    </source>
</evidence>
<feature type="compositionally biased region" description="Low complexity" evidence="1">
    <location>
        <begin position="421"/>
        <end position="434"/>
    </location>
</feature>
<gene>
    <name evidence="2" type="ORF">F2P81_015613</name>
</gene>